<keyword evidence="1 2" id="KW-0129">CBS domain</keyword>
<keyword evidence="5" id="KW-1185">Reference proteome</keyword>
<reference evidence="4" key="1">
    <citation type="journal article" date="2014" name="Int. J. Syst. Evol. Microbiol.">
        <title>Complete genome sequence of Corynebacterium casei LMG S-19264T (=DSM 44701T), isolated from a smear-ripened cheese.</title>
        <authorList>
            <consortium name="US DOE Joint Genome Institute (JGI-PGF)"/>
            <person name="Walter F."/>
            <person name="Albersmeier A."/>
            <person name="Kalinowski J."/>
            <person name="Ruckert C."/>
        </authorList>
    </citation>
    <scope>NUCLEOTIDE SEQUENCE</scope>
    <source>
        <strain evidence="4">JCM 3051</strain>
    </source>
</reference>
<evidence type="ECO:0000256" key="1">
    <source>
        <dbReference type="ARBA" id="ARBA00023122"/>
    </source>
</evidence>
<dbReference type="InterPro" id="IPR046342">
    <property type="entry name" value="CBS_dom_sf"/>
</dbReference>
<reference evidence="4" key="2">
    <citation type="submission" date="2020-09" db="EMBL/GenBank/DDBJ databases">
        <authorList>
            <person name="Sun Q."/>
            <person name="Ohkuma M."/>
        </authorList>
    </citation>
    <scope>NUCLEOTIDE SEQUENCE</scope>
    <source>
        <strain evidence="4">JCM 3051</strain>
    </source>
</reference>
<dbReference type="PANTHER" id="PTHR43080:SF2">
    <property type="entry name" value="CBS DOMAIN-CONTAINING PROTEIN"/>
    <property type="match status" value="1"/>
</dbReference>
<dbReference type="SUPFAM" id="SSF54631">
    <property type="entry name" value="CBS-domain pair"/>
    <property type="match status" value="1"/>
</dbReference>
<evidence type="ECO:0000313" key="4">
    <source>
        <dbReference type="EMBL" id="GGM32448.1"/>
    </source>
</evidence>
<feature type="domain" description="CBS" evidence="3">
    <location>
        <begin position="78"/>
        <end position="136"/>
    </location>
</feature>
<dbReference type="RefSeq" id="WP_194532075.1">
    <property type="nucleotide sequence ID" value="NZ_BMPT01000012.1"/>
</dbReference>
<proteinExistence type="predicted"/>
<dbReference type="Pfam" id="PF00571">
    <property type="entry name" value="CBS"/>
    <property type="match status" value="2"/>
</dbReference>
<dbReference type="SMART" id="SM00116">
    <property type="entry name" value="CBS"/>
    <property type="match status" value="2"/>
</dbReference>
<dbReference type="Proteomes" id="UP000655589">
    <property type="component" value="Unassembled WGS sequence"/>
</dbReference>
<gene>
    <name evidence="4" type="ORF">GCM10010102_29850</name>
</gene>
<sequence length="143" mass="14655">MSEQTTAQTVADVMTPAPTTVDSTDTLETAARLMAQEDIGVLVVRSGPTATGVVTDRDIVVRGLAAGLGAQATVEQVASDKVATVGITDPVETAVAVMREAAVRRAPVLDGDMLVGIVSIGDLAVERDPSSALADISRAEPNR</sequence>
<dbReference type="AlphaFoldDB" id="A0A8H9L475"/>
<dbReference type="PANTHER" id="PTHR43080">
    <property type="entry name" value="CBS DOMAIN-CONTAINING PROTEIN CBSX3, MITOCHONDRIAL"/>
    <property type="match status" value="1"/>
</dbReference>
<dbReference type="EMBL" id="BMPT01000012">
    <property type="protein sequence ID" value="GGM32448.1"/>
    <property type="molecule type" value="Genomic_DNA"/>
</dbReference>
<organism evidence="4 5">
    <name type="scientific">Promicromonospora citrea</name>
    <dbReference type="NCBI Taxonomy" id="43677"/>
    <lineage>
        <taxon>Bacteria</taxon>
        <taxon>Bacillati</taxon>
        <taxon>Actinomycetota</taxon>
        <taxon>Actinomycetes</taxon>
        <taxon>Micrococcales</taxon>
        <taxon>Promicromonosporaceae</taxon>
        <taxon>Promicromonospora</taxon>
    </lineage>
</organism>
<dbReference type="Gene3D" id="3.10.580.10">
    <property type="entry name" value="CBS-domain"/>
    <property type="match status" value="1"/>
</dbReference>
<comment type="caution">
    <text evidence="4">The sequence shown here is derived from an EMBL/GenBank/DDBJ whole genome shotgun (WGS) entry which is preliminary data.</text>
</comment>
<dbReference type="InterPro" id="IPR051257">
    <property type="entry name" value="Diverse_CBS-Domain"/>
</dbReference>
<dbReference type="PROSITE" id="PS51371">
    <property type="entry name" value="CBS"/>
    <property type="match status" value="2"/>
</dbReference>
<name>A0A8H9L475_9MICO</name>
<evidence type="ECO:0000259" key="3">
    <source>
        <dbReference type="PROSITE" id="PS51371"/>
    </source>
</evidence>
<accession>A0A8H9L475</accession>
<feature type="domain" description="CBS" evidence="3">
    <location>
        <begin position="14"/>
        <end position="71"/>
    </location>
</feature>
<protein>
    <submittedName>
        <fullName evidence="4">Oxidoreductase</fullName>
    </submittedName>
</protein>
<evidence type="ECO:0000256" key="2">
    <source>
        <dbReference type="PROSITE-ProRule" id="PRU00703"/>
    </source>
</evidence>
<dbReference type="InterPro" id="IPR000644">
    <property type="entry name" value="CBS_dom"/>
</dbReference>
<evidence type="ECO:0000313" key="5">
    <source>
        <dbReference type="Proteomes" id="UP000655589"/>
    </source>
</evidence>